<evidence type="ECO:0000313" key="1">
    <source>
        <dbReference type="EMBL" id="KAI3799357.1"/>
    </source>
</evidence>
<proteinExistence type="predicted"/>
<gene>
    <name evidence="1" type="ORF">L1987_34651</name>
</gene>
<evidence type="ECO:0000313" key="2">
    <source>
        <dbReference type="Proteomes" id="UP001056120"/>
    </source>
</evidence>
<reference evidence="2" key="1">
    <citation type="journal article" date="2022" name="Mol. Ecol. Resour.">
        <title>The genomes of chicory, endive, great burdock and yacon provide insights into Asteraceae palaeo-polyploidization history and plant inulin production.</title>
        <authorList>
            <person name="Fan W."/>
            <person name="Wang S."/>
            <person name="Wang H."/>
            <person name="Wang A."/>
            <person name="Jiang F."/>
            <person name="Liu H."/>
            <person name="Zhao H."/>
            <person name="Xu D."/>
            <person name="Zhang Y."/>
        </authorList>
    </citation>
    <scope>NUCLEOTIDE SEQUENCE [LARGE SCALE GENOMIC DNA]</scope>
    <source>
        <strain evidence="2">cv. Yunnan</strain>
    </source>
</reference>
<dbReference type="Proteomes" id="UP001056120">
    <property type="component" value="Linkage Group LG11"/>
</dbReference>
<comment type="caution">
    <text evidence="1">The sequence shown here is derived from an EMBL/GenBank/DDBJ whole genome shotgun (WGS) entry which is preliminary data.</text>
</comment>
<keyword evidence="2" id="KW-1185">Reference proteome</keyword>
<dbReference type="EMBL" id="CM042028">
    <property type="protein sequence ID" value="KAI3799357.1"/>
    <property type="molecule type" value="Genomic_DNA"/>
</dbReference>
<name>A0ACB9HU39_9ASTR</name>
<accession>A0ACB9HU39</accession>
<organism evidence="1 2">
    <name type="scientific">Smallanthus sonchifolius</name>
    <dbReference type="NCBI Taxonomy" id="185202"/>
    <lineage>
        <taxon>Eukaryota</taxon>
        <taxon>Viridiplantae</taxon>
        <taxon>Streptophyta</taxon>
        <taxon>Embryophyta</taxon>
        <taxon>Tracheophyta</taxon>
        <taxon>Spermatophyta</taxon>
        <taxon>Magnoliopsida</taxon>
        <taxon>eudicotyledons</taxon>
        <taxon>Gunneridae</taxon>
        <taxon>Pentapetalae</taxon>
        <taxon>asterids</taxon>
        <taxon>campanulids</taxon>
        <taxon>Asterales</taxon>
        <taxon>Asteraceae</taxon>
        <taxon>Asteroideae</taxon>
        <taxon>Heliantheae alliance</taxon>
        <taxon>Millerieae</taxon>
        <taxon>Smallanthus</taxon>
    </lineage>
</organism>
<reference evidence="1 2" key="2">
    <citation type="journal article" date="2022" name="Mol. Ecol. Resour.">
        <title>The genomes of chicory, endive, great burdock and yacon provide insights into Asteraceae paleo-polyploidization history and plant inulin production.</title>
        <authorList>
            <person name="Fan W."/>
            <person name="Wang S."/>
            <person name="Wang H."/>
            <person name="Wang A."/>
            <person name="Jiang F."/>
            <person name="Liu H."/>
            <person name="Zhao H."/>
            <person name="Xu D."/>
            <person name="Zhang Y."/>
        </authorList>
    </citation>
    <scope>NUCLEOTIDE SEQUENCE [LARGE SCALE GENOMIC DNA]</scope>
    <source>
        <strain evidence="2">cv. Yunnan</strain>
        <tissue evidence="1">Leaves</tissue>
    </source>
</reference>
<protein>
    <submittedName>
        <fullName evidence="1">Uncharacterized protein</fullName>
    </submittedName>
</protein>
<sequence length="172" mass="18473">MGKPPSTTTLGTVAGGVKGLPFVVHLVRGRWSSLFASFLVMTGAGANYLFGVYSKEIKSSLGYDQTTINLLGFFKDLGSNVGVLSGLVAELTPTWFVLLLGSVMDLGGYLMIWLAFTYQISKPKVWQMCLYICIGANSQNFSNTGALMTSVSNFPESRGVVLGFVTNMDVNS</sequence>